<keyword evidence="2" id="KW-1185">Reference proteome</keyword>
<organism evidence="1 2">
    <name type="scientific">Trichostrongylus colubriformis</name>
    <name type="common">Black scour worm</name>
    <dbReference type="NCBI Taxonomy" id="6319"/>
    <lineage>
        <taxon>Eukaryota</taxon>
        <taxon>Metazoa</taxon>
        <taxon>Ecdysozoa</taxon>
        <taxon>Nematoda</taxon>
        <taxon>Chromadorea</taxon>
        <taxon>Rhabditida</taxon>
        <taxon>Rhabditina</taxon>
        <taxon>Rhabditomorpha</taxon>
        <taxon>Strongyloidea</taxon>
        <taxon>Trichostrongylidae</taxon>
        <taxon>Trichostrongylus</taxon>
    </lineage>
</organism>
<sequence length="63" mass="7551">RFYSLRYTISTTCVAVLSNYYETFLFSGELRNFDWAGDTLMLWYVDRNGVNVVNFQFAWDDRC</sequence>
<gene>
    <name evidence="1" type="ORF">GCK32_009190</name>
</gene>
<dbReference type="AlphaFoldDB" id="A0AAN8FQ08"/>
<reference evidence="1 2" key="1">
    <citation type="submission" date="2019-10" db="EMBL/GenBank/DDBJ databases">
        <title>Assembly and Annotation for the nematode Trichostrongylus colubriformis.</title>
        <authorList>
            <person name="Martin J."/>
        </authorList>
    </citation>
    <scope>NUCLEOTIDE SEQUENCE [LARGE SCALE GENOMIC DNA]</scope>
    <source>
        <strain evidence="1">G859</strain>
        <tissue evidence="1">Whole worm</tissue>
    </source>
</reference>
<dbReference type="Proteomes" id="UP001331761">
    <property type="component" value="Unassembled WGS sequence"/>
</dbReference>
<evidence type="ECO:0000313" key="2">
    <source>
        <dbReference type="Proteomes" id="UP001331761"/>
    </source>
</evidence>
<comment type="caution">
    <text evidence="1">The sequence shown here is derived from an EMBL/GenBank/DDBJ whole genome shotgun (WGS) entry which is preliminary data.</text>
</comment>
<name>A0AAN8FQ08_TRICO</name>
<accession>A0AAN8FQ08</accession>
<feature type="non-terminal residue" evidence="1">
    <location>
        <position position="1"/>
    </location>
</feature>
<proteinExistence type="predicted"/>
<dbReference type="EMBL" id="WIXE01006617">
    <property type="protein sequence ID" value="KAK5981129.1"/>
    <property type="molecule type" value="Genomic_DNA"/>
</dbReference>
<evidence type="ECO:0000313" key="1">
    <source>
        <dbReference type="EMBL" id="KAK5981129.1"/>
    </source>
</evidence>
<protein>
    <submittedName>
        <fullName evidence="1">Uncharacterized protein</fullName>
    </submittedName>
</protein>